<organism evidence="13 14">
    <name type="scientific">Herminiimonas contaminans</name>
    <dbReference type="NCBI Taxonomy" id="1111140"/>
    <lineage>
        <taxon>Bacteria</taxon>
        <taxon>Pseudomonadati</taxon>
        <taxon>Pseudomonadota</taxon>
        <taxon>Betaproteobacteria</taxon>
        <taxon>Burkholderiales</taxon>
        <taxon>Oxalobacteraceae</taxon>
        <taxon>Herminiimonas</taxon>
    </lineage>
</organism>
<comment type="subcellular location">
    <subcellularLocation>
        <location evidence="1">Cell inner membrane</location>
        <topology evidence="1">Single-pass membrane protein</topology>
    </subcellularLocation>
</comment>
<comment type="caution">
    <text evidence="13">The sequence shown here is derived from an EMBL/GenBank/DDBJ whole genome shotgun (WGS) entry which is preliminary data.</text>
</comment>
<evidence type="ECO:0000313" key="13">
    <source>
        <dbReference type="EMBL" id="MBF8177759.1"/>
    </source>
</evidence>
<keyword evidence="3" id="KW-1003">Cell membrane</keyword>
<reference evidence="13 14" key="1">
    <citation type="submission" date="2020-11" db="EMBL/GenBank/DDBJ databases">
        <title>WGS of Herminiimonas contaminans strain Marseille-Q4544 isolated from planarians Schmidtea mediterranea.</title>
        <authorList>
            <person name="Kangale L."/>
        </authorList>
    </citation>
    <scope>NUCLEOTIDE SEQUENCE [LARGE SCALE GENOMIC DNA]</scope>
    <source>
        <strain evidence="13 14">Marseille-Q4544</strain>
    </source>
</reference>
<evidence type="ECO:0000259" key="12">
    <source>
        <dbReference type="Pfam" id="PF12019"/>
    </source>
</evidence>
<evidence type="ECO:0000256" key="3">
    <source>
        <dbReference type="ARBA" id="ARBA00022475"/>
    </source>
</evidence>
<evidence type="ECO:0000256" key="8">
    <source>
        <dbReference type="ARBA" id="ARBA00023136"/>
    </source>
</evidence>
<dbReference type="InterPro" id="IPR012902">
    <property type="entry name" value="N_methyl_site"/>
</dbReference>
<evidence type="ECO:0000256" key="2">
    <source>
        <dbReference type="ARBA" id="ARBA00021549"/>
    </source>
</evidence>
<sequence>MQKVAGKAMRGRAYHSGYSIVELLVALAIVSIVLASGVPVFQKIIQAQRLATASNALFMAVNLARSEAIHRGRRVDLVPLDGMQWQRGWLVFIDENNNQRPDSHETVLHTHAVKVADLQITPRFSDSKVQYVAYSGTGRSHSNAGRQVAQSGHWLLELGPYKRKVVINFLGRPRICDPLKDKISC</sequence>
<keyword evidence="6 11" id="KW-0812">Transmembrane</keyword>
<evidence type="ECO:0000256" key="6">
    <source>
        <dbReference type="ARBA" id="ARBA00022692"/>
    </source>
</evidence>
<evidence type="ECO:0000313" key="14">
    <source>
        <dbReference type="Proteomes" id="UP000657372"/>
    </source>
</evidence>
<keyword evidence="14" id="KW-1185">Reference proteome</keyword>
<keyword evidence="5" id="KW-0997">Cell inner membrane</keyword>
<evidence type="ECO:0000256" key="9">
    <source>
        <dbReference type="ARBA" id="ARBA00025772"/>
    </source>
</evidence>
<dbReference type="Proteomes" id="UP000657372">
    <property type="component" value="Unassembled WGS sequence"/>
</dbReference>
<keyword evidence="7 11" id="KW-1133">Transmembrane helix</keyword>
<protein>
    <recommendedName>
        <fullName evidence="2">Type II secretion system protein H</fullName>
    </recommendedName>
    <alternativeName>
        <fullName evidence="10">General secretion pathway protein H</fullName>
    </alternativeName>
</protein>
<evidence type="ECO:0000256" key="7">
    <source>
        <dbReference type="ARBA" id="ARBA00022989"/>
    </source>
</evidence>
<dbReference type="InterPro" id="IPR022346">
    <property type="entry name" value="T2SS_GspH"/>
</dbReference>
<gene>
    <name evidence="13" type="ORF">IXC47_08710</name>
</gene>
<dbReference type="Pfam" id="PF07963">
    <property type="entry name" value="N_methyl"/>
    <property type="match status" value="1"/>
</dbReference>
<evidence type="ECO:0000256" key="4">
    <source>
        <dbReference type="ARBA" id="ARBA00022481"/>
    </source>
</evidence>
<dbReference type="Gene3D" id="3.55.40.10">
    <property type="entry name" value="minor pseudopilin epsh domain"/>
    <property type="match status" value="1"/>
</dbReference>
<evidence type="ECO:0000256" key="1">
    <source>
        <dbReference type="ARBA" id="ARBA00004377"/>
    </source>
</evidence>
<evidence type="ECO:0000256" key="10">
    <source>
        <dbReference type="ARBA" id="ARBA00030775"/>
    </source>
</evidence>
<dbReference type="EMBL" id="JADOEL010000005">
    <property type="protein sequence ID" value="MBF8177759.1"/>
    <property type="molecule type" value="Genomic_DNA"/>
</dbReference>
<accession>A0ABS0ESE1</accession>
<evidence type="ECO:0000256" key="5">
    <source>
        <dbReference type="ARBA" id="ARBA00022519"/>
    </source>
</evidence>
<proteinExistence type="inferred from homology"/>
<dbReference type="SUPFAM" id="SSF54523">
    <property type="entry name" value="Pili subunits"/>
    <property type="match status" value="1"/>
</dbReference>
<dbReference type="InterPro" id="IPR045584">
    <property type="entry name" value="Pilin-like"/>
</dbReference>
<evidence type="ECO:0000256" key="11">
    <source>
        <dbReference type="SAM" id="Phobius"/>
    </source>
</evidence>
<keyword evidence="8 11" id="KW-0472">Membrane</keyword>
<name>A0ABS0ESE1_9BURK</name>
<keyword evidence="4" id="KW-0488">Methylation</keyword>
<dbReference type="Pfam" id="PF12019">
    <property type="entry name" value="GspH"/>
    <property type="match status" value="1"/>
</dbReference>
<dbReference type="NCBIfam" id="TIGR02532">
    <property type="entry name" value="IV_pilin_GFxxxE"/>
    <property type="match status" value="1"/>
</dbReference>
<feature type="domain" description="General secretion pathway GspH" evidence="12">
    <location>
        <begin position="53"/>
        <end position="171"/>
    </location>
</feature>
<feature type="transmembrane region" description="Helical" evidence="11">
    <location>
        <begin position="20"/>
        <end position="41"/>
    </location>
</feature>
<comment type="similarity">
    <text evidence="9">Belongs to the GSP H family.</text>
</comment>